<keyword evidence="6" id="KW-0813">Transport</keyword>
<feature type="transmembrane region" description="Helical" evidence="7">
    <location>
        <begin position="174"/>
        <end position="204"/>
    </location>
</feature>
<comment type="caution">
    <text evidence="8">The sequence shown here is derived from an EMBL/GenBank/DDBJ whole genome shotgun (WGS) entry which is preliminary data.</text>
</comment>
<evidence type="ECO:0000256" key="5">
    <source>
        <dbReference type="ARBA" id="ARBA00023136"/>
    </source>
</evidence>
<feature type="transmembrane region" description="Helical" evidence="7">
    <location>
        <begin position="216"/>
        <end position="237"/>
    </location>
</feature>
<gene>
    <name evidence="8" type="ORF">FJU11_17195</name>
</gene>
<feature type="transmembrane region" description="Helical" evidence="7">
    <location>
        <begin position="15"/>
        <end position="35"/>
    </location>
</feature>
<organism evidence="8 9">
    <name type="scientific">Pararhizobium mangrovi</name>
    <dbReference type="NCBI Taxonomy" id="2590452"/>
    <lineage>
        <taxon>Bacteria</taxon>
        <taxon>Pseudomonadati</taxon>
        <taxon>Pseudomonadota</taxon>
        <taxon>Alphaproteobacteria</taxon>
        <taxon>Hyphomicrobiales</taxon>
        <taxon>Rhizobiaceae</taxon>
        <taxon>Rhizobium/Agrobacterium group</taxon>
        <taxon>Pararhizobium</taxon>
    </lineage>
</organism>
<sequence>MNWPDFLALGFMRNAFATGTAVAIAGSLVGYFVVLRRQTFTAHALGNIGFAGAAGAQLVGFSPLGGLVVTTLAAAVWLTFVGARLSERDLGVGMLLMLALGLGVLFLNIYSANANAALGILFGSVLGIGERQMWVAIGVSVLVVVLLAILFRPLRIVTINEDFARAHGVPVELVTLAFMLTLALSIAVAVPVIGALLTFAIFVGPPAAAQAWTRRVGTGLALSVVLAVVQVWLGLLASYYVDYPATTWIAGLSFAVYLASRIGRPMGAAA</sequence>
<feature type="transmembrane region" description="Helical" evidence="7">
    <location>
        <begin position="47"/>
        <end position="80"/>
    </location>
</feature>
<dbReference type="Pfam" id="PF00950">
    <property type="entry name" value="ABC-3"/>
    <property type="match status" value="1"/>
</dbReference>
<dbReference type="AlphaFoldDB" id="A0A506TWM6"/>
<evidence type="ECO:0000256" key="7">
    <source>
        <dbReference type="SAM" id="Phobius"/>
    </source>
</evidence>
<feature type="transmembrane region" description="Helical" evidence="7">
    <location>
        <begin position="92"/>
        <end position="112"/>
    </location>
</feature>
<dbReference type="Gene3D" id="1.10.3470.10">
    <property type="entry name" value="ABC transporter involved in vitamin B12 uptake, BtuC"/>
    <property type="match status" value="1"/>
</dbReference>
<evidence type="ECO:0000313" key="9">
    <source>
        <dbReference type="Proteomes" id="UP000320314"/>
    </source>
</evidence>
<dbReference type="SUPFAM" id="SSF81345">
    <property type="entry name" value="ABC transporter involved in vitamin B12 uptake, BtuC"/>
    <property type="match status" value="1"/>
</dbReference>
<dbReference type="PANTHER" id="PTHR30477">
    <property type="entry name" value="ABC-TRANSPORTER METAL-BINDING PROTEIN"/>
    <property type="match status" value="1"/>
</dbReference>
<dbReference type="GO" id="GO:0010043">
    <property type="term" value="P:response to zinc ion"/>
    <property type="evidence" value="ECO:0007669"/>
    <property type="project" value="TreeGrafter"/>
</dbReference>
<evidence type="ECO:0000256" key="2">
    <source>
        <dbReference type="ARBA" id="ARBA00008034"/>
    </source>
</evidence>
<dbReference type="InterPro" id="IPR037294">
    <property type="entry name" value="ABC_BtuC-like"/>
</dbReference>
<name>A0A506TWM6_9HYPH</name>
<feature type="transmembrane region" description="Helical" evidence="7">
    <location>
        <begin position="243"/>
        <end position="260"/>
    </location>
</feature>
<dbReference type="PANTHER" id="PTHR30477:SF0">
    <property type="entry name" value="METAL TRANSPORT SYSTEM MEMBRANE PROTEIN TM_0125-RELATED"/>
    <property type="match status" value="1"/>
</dbReference>
<evidence type="ECO:0000256" key="6">
    <source>
        <dbReference type="RuleBase" id="RU003943"/>
    </source>
</evidence>
<dbReference type="InterPro" id="IPR001626">
    <property type="entry name" value="ABC_TroCD"/>
</dbReference>
<reference evidence="8 9" key="1">
    <citation type="submission" date="2019-06" db="EMBL/GenBank/DDBJ databases">
        <authorList>
            <person name="Li M."/>
        </authorList>
    </citation>
    <scope>NUCLEOTIDE SEQUENCE [LARGE SCALE GENOMIC DNA]</scope>
    <source>
        <strain evidence="8 9">BGMRC6574</strain>
    </source>
</reference>
<evidence type="ECO:0000256" key="4">
    <source>
        <dbReference type="ARBA" id="ARBA00022989"/>
    </source>
</evidence>
<dbReference type="GO" id="GO:0043190">
    <property type="term" value="C:ATP-binding cassette (ABC) transporter complex"/>
    <property type="evidence" value="ECO:0007669"/>
    <property type="project" value="InterPro"/>
</dbReference>
<keyword evidence="9" id="KW-1185">Reference proteome</keyword>
<accession>A0A506TWM6</accession>
<dbReference type="OrthoDB" id="2375762at2"/>
<dbReference type="GO" id="GO:0055085">
    <property type="term" value="P:transmembrane transport"/>
    <property type="evidence" value="ECO:0007669"/>
    <property type="project" value="InterPro"/>
</dbReference>
<keyword evidence="3 6" id="KW-0812">Transmembrane</keyword>
<protein>
    <submittedName>
        <fullName evidence="8">Metal ABC transporter permease</fullName>
    </submittedName>
</protein>
<evidence type="ECO:0000313" key="8">
    <source>
        <dbReference type="EMBL" id="TPW25900.1"/>
    </source>
</evidence>
<keyword evidence="5 7" id="KW-0472">Membrane</keyword>
<dbReference type="EMBL" id="VHLH01000044">
    <property type="protein sequence ID" value="TPW25900.1"/>
    <property type="molecule type" value="Genomic_DNA"/>
</dbReference>
<dbReference type="Proteomes" id="UP000320314">
    <property type="component" value="Unassembled WGS sequence"/>
</dbReference>
<keyword evidence="4 7" id="KW-1133">Transmembrane helix</keyword>
<comment type="subcellular location">
    <subcellularLocation>
        <location evidence="6">Cell membrane</location>
        <topology evidence="6">Multi-pass membrane protein</topology>
    </subcellularLocation>
    <subcellularLocation>
        <location evidence="1">Membrane</location>
        <topology evidence="1">Multi-pass membrane protein</topology>
    </subcellularLocation>
</comment>
<dbReference type="RefSeq" id="WP_141168311.1">
    <property type="nucleotide sequence ID" value="NZ_VHLH01000044.1"/>
</dbReference>
<evidence type="ECO:0000256" key="3">
    <source>
        <dbReference type="ARBA" id="ARBA00022692"/>
    </source>
</evidence>
<comment type="similarity">
    <text evidence="2 6">Belongs to the ABC-3 integral membrane protein family.</text>
</comment>
<proteinExistence type="inferred from homology"/>
<feature type="transmembrane region" description="Helical" evidence="7">
    <location>
        <begin position="133"/>
        <end position="154"/>
    </location>
</feature>
<evidence type="ECO:0000256" key="1">
    <source>
        <dbReference type="ARBA" id="ARBA00004141"/>
    </source>
</evidence>